<dbReference type="InterPro" id="IPR000527">
    <property type="entry name" value="Flag_Lring"/>
</dbReference>
<evidence type="ECO:0000313" key="14">
    <source>
        <dbReference type="EMBL" id="GGO69326.1"/>
    </source>
</evidence>
<evidence type="ECO:0000256" key="7">
    <source>
        <dbReference type="ARBA" id="ARBA00023139"/>
    </source>
</evidence>
<feature type="signal peptide" evidence="13">
    <location>
        <begin position="1"/>
        <end position="19"/>
    </location>
</feature>
<reference evidence="14" key="2">
    <citation type="submission" date="2020-09" db="EMBL/GenBank/DDBJ databases">
        <authorList>
            <person name="Sun Q."/>
            <person name="Zhou Y."/>
        </authorList>
    </citation>
    <scope>NUCLEOTIDE SEQUENCE</scope>
    <source>
        <strain evidence="14">CGMCC 1.7086</strain>
    </source>
</reference>
<keyword evidence="14" id="KW-0282">Flagellum</keyword>
<feature type="compositionally biased region" description="Basic and acidic residues" evidence="12">
    <location>
        <begin position="40"/>
        <end position="49"/>
    </location>
</feature>
<dbReference type="GO" id="GO:0009427">
    <property type="term" value="C:bacterial-type flagellum basal body, distal rod, L ring"/>
    <property type="evidence" value="ECO:0007669"/>
    <property type="project" value="InterPro"/>
</dbReference>
<evidence type="ECO:0000256" key="13">
    <source>
        <dbReference type="SAM" id="SignalP"/>
    </source>
</evidence>
<keyword evidence="6 11" id="KW-0472">Membrane</keyword>
<dbReference type="RefSeq" id="WP_188694234.1">
    <property type="nucleotide sequence ID" value="NZ_BMLS01000003.1"/>
</dbReference>
<evidence type="ECO:0000256" key="12">
    <source>
        <dbReference type="SAM" id="MobiDB-lite"/>
    </source>
</evidence>
<evidence type="ECO:0000256" key="6">
    <source>
        <dbReference type="ARBA" id="ARBA00023136"/>
    </source>
</evidence>
<keyword evidence="9 11" id="KW-0998">Cell outer membrane</keyword>
<comment type="subunit">
    <text evidence="4 11">The basal body constitutes a major portion of the flagellar organelle and consists of four rings (L,P,S, and M) mounted on a central rod.</text>
</comment>
<keyword evidence="7" id="KW-0564">Palmitate</keyword>
<dbReference type="Pfam" id="PF02107">
    <property type="entry name" value="FlgH"/>
    <property type="match status" value="1"/>
</dbReference>
<evidence type="ECO:0000256" key="8">
    <source>
        <dbReference type="ARBA" id="ARBA00023143"/>
    </source>
</evidence>
<protein>
    <recommendedName>
        <fullName evidence="11">Flagellar L-ring protein</fullName>
    </recommendedName>
    <alternativeName>
        <fullName evidence="11">Basal body L-ring protein</fullName>
    </alternativeName>
</protein>
<comment type="caution">
    <text evidence="14">The sequence shown here is derived from an EMBL/GenBank/DDBJ whole genome shotgun (WGS) entry which is preliminary data.</text>
</comment>
<keyword evidence="14" id="KW-0966">Cell projection</keyword>
<dbReference type="PROSITE" id="PS51257">
    <property type="entry name" value="PROKAR_LIPOPROTEIN"/>
    <property type="match status" value="1"/>
</dbReference>
<evidence type="ECO:0000256" key="11">
    <source>
        <dbReference type="HAMAP-Rule" id="MF_00415"/>
    </source>
</evidence>
<reference evidence="14" key="1">
    <citation type="journal article" date="2014" name="Int. J. Syst. Evol. Microbiol.">
        <title>Complete genome sequence of Corynebacterium casei LMG S-19264T (=DSM 44701T), isolated from a smear-ripened cheese.</title>
        <authorList>
            <consortium name="US DOE Joint Genome Institute (JGI-PGF)"/>
            <person name="Walter F."/>
            <person name="Albersmeier A."/>
            <person name="Kalinowski J."/>
            <person name="Ruckert C."/>
        </authorList>
    </citation>
    <scope>NUCLEOTIDE SEQUENCE</scope>
    <source>
        <strain evidence="14">CGMCC 1.7086</strain>
    </source>
</reference>
<keyword evidence="8 11" id="KW-0975">Bacterial flagellum</keyword>
<dbReference type="PANTHER" id="PTHR34933:SF1">
    <property type="entry name" value="FLAGELLAR L-RING PROTEIN"/>
    <property type="match status" value="1"/>
</dbReference>
<feature type="compositionally biased region" description="Polar residues" evidence="12">
    <location>
        <begin position="22"/>
        <end position="39"/>
    </location>
</feature>
<comment type="similarity">
    <text evidence="3 11">Belongs to the FlgH family.</text>
</comment>
<gene>
    <name evidence="14" type="primary">flgH2</name>
    <name evidence="11" type="synonym">flgH</name>
    <name evidence="14" type="ORF">GCM10010982_20200</name>
</gene>
<keyword evidence="15" id="KW-1185">Reference proteome</keyword>
<evidence type="ECO:0000313" key="15">
    <source>
        <dbReference type="Proteomes" id="UP000606935"/>
    </source>
</evidence>
<comment type="subcellular location">
    <subcellularLocation>
        <location evidence="11">Cell outer membrane</location>
        <topology evidence="11">Lipid-anchor</topology>
    </subcellularLocation>
    <subcellularLocation>
        <location evidence="11">Bacterial flagellum basal body</location>
    </subcellularLocation>
    <subcellularLocation>
        <location evidence="2">Membrane</location>
        <topology evidence="2">Lipid-anchor</topology>
    </subcellularLocation>
</comment>
<dbReference type="HAMAP" id="MF_00415">
    <property type="entry name" value="FlgH"/>
    <property type="match status" value="1"/>
</dbReference>
<organism evidence="14 15">
    <name type="scientific">Bowmanella pacifica</name>
    <dbReference type="NCBI Taxonomy" id="502051"/>
    <lineage>
        <taxon>Bacteria</taxon>
        <taxon>Pseudomonadati</taxon>
        <taxon>Pseudomonadota</taxon>
        <taxon>Gammaproteobacteria</taxon>
        <taxon>Alteromonadales</taxon>
        <taxon>Alteromonadaceae</taxon>
        <taxon>Bowmanella</taxon>
    </lineage>
</organism>
<dbReference type="PRINTS" id="PR01008">
    <property type="entry name" value="FLGLRINGFLGH"/>
</dbReference>
<feature type="region of interest" description="Disordered" evidence="12">
    <location>
        <begin position="22"/>
        <end position="49"/>
    </location>
</feature>
<evidence type="ECO:0000256" key="2">
    <source>
        <dbReference type="ARBA" id="ARBA00004635"/>
    </source>
</evidence>
<name>A0A917Z033_9ALTE</name>
<evidence type="ECO:0000256" key="4">
    <source>
        <dbReference type="ARBA" id="ARBA00011439"/>
    </source>
</evidence>
<sequence length="226" mass="24437">MRGVNLAFAALLLSGCASTGVVSESTPDNYQPPSVSSAQRSERGEHLEQRHGSLYSDSYMFTLFADKRAYRIGDILTVVLNERTLSSKSADSSLDKNTQWDLGIPVAGTRDVSDLALEVKSGVGFDGESSASQQNYLSGAITVRVTDVLPNGALSIMGRKQIRLNQGDEFIELMGVVRPEDIDVANRISSQRIADAKISYEGRGTLASASEPGWLTSLVTRFLNPF</sequence>
<keyword evidence="14" id="KW-0969">Cilium</keyword>
<evidence type="ECO:0000256" key="10">
    <source>
        <dbReference type="ARBA" id="ARBA00023288"/>
    </source>
</evidence>
<dbReference type="GO" id="GO:0009279">
    <property type="term" value="C:cell outer membrane"/>
    <property type="evidence" value="ECO:0007669"/>
    <property type="project" value="UniProtKB-SubCell"/>
</dbReference>
<accession>A0A917Z033</accession>
<dbReference type="PANTHER" id="PTHR34933">
    <property type="entry name" value="FLAGELLAR L-RING PROTEIN"/>
    <property type="match status" value="1"/>
</dbReference>
<keyword evidence="10 11" id="KW-0449">Lipoprotein</keyword>
<dbReference type="Proteomes" id="UP000606935">
    <property type="component" value="Unassembled WGS sequence"/>
</dbReference>
<dbReference type="GO" id="GO:0071973">
    <property type="term" value="P:bacterial-type flagellum-dependent cell motility"/>
    <property type="evidence" value="ECO:0007669"/>
    <property type="project" value="InterPro"/>
</dbReference>
<feature type="chain" id="PRO_5036988839" description="Flagellar L-ring protein" evidence="13">
    <location>
        <begin position="20"/>
        <end position="226"/>
    </location>
</feature>
<evidence type="ECO:0000256" key="3">
    <source>
        <dbReference type="ARBA" id="ARBA00006929"/>
    </source>
</evidence>
<evidence type="ECO:0000256" key="5">
    <source>
        <dbReference type="ARBA" id="ARBA00022729"/>
    </source>
</evidence>
<dbReference type="EMBL" id="BMLS01000003">
    <property type="protein sequence ID" value="GGO69326.1"/>
    <property type="molecule type" value="Genomic_DNA"/>
</dbReference>
<comment type="function">
    <text evidence="1 11">Assembles around the rod to form the L-ring and probably protects the motor/basal body from shearing forces during rotation.</text>
</comment>
<dbReference type="GO" id="GO:0003774">
    <property type="term" value="F:cytoskeletal motor activity"/>
    <property type="evidence" value="ECO:0007669"/>
    <property type="project" value="InterPro"/>
</dbReference>
<proteinExistence type="inferred from homology"/>
<dbReference type="AlphaFoldDB" id="A0A917Z033"/>
<keyword evidence="5 11" id="KW-0732">Signal</keyword>
<evidence type="ECO:0000256" key="9">
    <source>
        <dbReference type="ARBA" id="ARBA00023237"/>
    </source>
</evidence>
<evidence type="ECO:0000256" key="1">
    <source>
        <dbReference type="ARBA" id="ARBA00002591"/>
    </source>
</evidence>